<evidence type="ECO:0000313" key="4">
    <source>
        <dbReference type="EMBL" id="BBO70832.1"/>
    </source>
</evidence>
<organism evidence="4 5">
    <name type="scientific">Desulfosarcina alkanivorans</name>
    <dbReference type="NCBI Taxonomy" id="571177"/>
    <lineage>
        <taxon>Bacteria</taxon>
        <taxon>Pseudomonadati</taxon>
        <taxon>Thermodesulfobacteriota</taxon>
        <taxon>Desulfobacteria</taxon>
        <taxon>Desulfobacterales</taxon>
        <taxon>Desulfosarcinaceae</taxon>
        <taxon>Desulfosarcina</taxon>
    </lineage>
</organism>
<dbReference type="InterPro" id="IPR011256">
    <property type="entry name" value="Reg_factor_effector_dom_sf"/>
</dbReference>
<gene>
    <name evidence="4" type="ORF">DSCA_47620</name>
</gene>
<dbReference type="KEGG" id="dalk:DSCA_47620"/>
<dbReference type="PANTHER" id="PTHR40055">
    <property type="entry name" value="TRANSCRIPTIONAL REGULATOR YGIV-RELATED"/>
    <property type="match status" value="1"/>
</dbReference>
<dbReference type="InterPro" id="IPR018060">
    <property type="entry name" value="HTH_AraC"/>
</dbReference>
<keyword evidence="1" id="KW-0805">Transcription regulation</keyword>
<sequence>MPTAATVIDYRRRINRVMLHVDRHLDRRCRLHDLADVACFSPFHFNRVFETCMGETPHRYVHRKRMERAGFLLLTDRRRIIDIALDVGYETASAFCKGFKTFSGRSPRRFRDTVPTHWFKKTNRPFHPAAHRRNRSGPRLTARIRTLPPLMVVYRENRGIVNGSFLETGLRSFRRLTASLVENGLDSGVQAYVGIYPFRFFSLEDLTALSYTGAVVDDRFPVPSHMATVVLPGGRYAVFSHHGPYAFLMQTWNAIYLKWLPWSGNTLRDAPPFETYLSAESPADPLQASAWVFIPIH</sequence>
<dbReference type="InterPro" id="IPR010499">
    <property type="entry name" value="AraC_E-bd"/>
</dbReference>
<dbReference type="SUPFAM" id="SSF55136">
    <property type="entry name" value="Probable bacterial effector-binding domain"/>
    <property type="match status" value="1"/>
</dbReference>
<accession>A0A5K7YM56</accession>
<dbReference type="Gene3D" id="3.20.80.10">
    <property type="entry name" value="Regulatory factor, effector binding domain"/>
    <property type="match status" value="1"/>
</dbReference>
<evidence type="ECO:0000256" key="1">
    <source>
        <dbReference type="ARBA" id="ARBA00023015"/>
    </source>
</evidence>
<evidence type="ECO:0000259" key="3">
    <source>
        <dbReference type="PROSITE" id="PS01124"/>
    </source>
</evidence>
<evidence type="ECO:0000256" key="2">
    <source>
        <dbReference type="ARBA" id="ARBA00023163"/>
    </source>
</evidence>
<proteinExistence type="predicted"/>
<dbReference type="RefSeq" id="WP_155318749.1">
    <property type="nucleotide sequence ID" value="NZ_AP021874.1"/>
</dbReference>
<feature type="domain" description="HTH araC/xylS-type" evidence="3">
    <location>
        <begin position="15"/>
        <end position="113"/>
    </location>
</feature>
<dbReference type="Proteomes" id="UP000427906">
    <property type="component" value="Chromosome"/>
</dbReference>
<dbReference type="PANTHER" id="PTHR40055:SF1">
    <property type="entry name" value="TRANSCRIPTIONAL REGULATOR YGIV-RELATED"/>
    <property type="match status" value="1"/>
</dbReference>
<dbReference type="OrthoDB" id="5337216at2"/>
<evidence type="ECO:0000313" key="5">
    <source>
        <dbReference type="Proteomes" id="UP000427906"/>
    </source>
</evidence>
<reference evidence="4 5" key="1">
    <citation type="submission" date="2019-11" db="EMBL/GenBank/DDBJ databases">
        <title>Comparative genomics of hydrocarbon-degrading Desulfosarcina strains.</title>
        <authorList>
            <person name="Watanabe M."/>
            <person name="Kojima H."/>
            <person name="Fukui M."/>
        </authorList>
    </citation>
    <scope>NUCLEOTIDE SEQUENCE [LARGE SCALE GENOMIC DNA]</scope>
    <source>
        <strain evidence="4 5">PL12</strain>
    </source>
</reference>
<dbReference type="Pfam" id="PF12833">
    <property type="entry name" value="HTH_18"/>
    <property type="match status" value="1"/>
</dbReference>
<dbReference type="Pfam" id="PF06445">
    <property type="entry name" value="GyrI-like"/>
    <property type="match status" value="1"/>
</dbReference>
<dbReference type="GO" id="GO:0003700">
    <property type="term" value="F:DNA-binding transcription factor activity"/>
    <property type="evidence" value="ECO:0007669"/>
    <property type="project" value="InterPro"/>
</dbReference>
<dbReference type="AlphaFoldDB" id="A0A5K7YM56"/>
<dbReference type="InterPro" id="IPR029442">
    <property type="entry name" value="GyrI-like"/>
</dbReference>
<dbReference type="InterPro" id="IPR009057">
    <property type="entry name" value="Homeodomain-like_sf"/>
</dbReference>
<dbReference type="PROSITE" id="PS01124">
    <property type="entry name" value="HTH_ARAC_FAMILY_2"/>
    <property type="match status" value="1"/>
</dbReference>
<dbReference type="SMART" id="SM00871">
    <property type="entry name" value="AraC_E_bind"/>
    <property type="match status" value="1"/>
</dbReference>
<keyword evidence="5" id="KW-1185">Reference proteome</keyword>
<dbReference type="EMBL" id="AP021874">
    <property type="protein sequence ID" value="BBO70832.1"/>
    <property type="molecule type" value="Genomic_DNA"/>
</dbReference>
<dbReference type="SUPFAM" id="SSF46689">
    <property type="entry name" value="Homeodomain-like"/>
    <property type="match status" value="2"/>
</dbReference>
<dbReference type="SMART" id="SM00342">
    <property type="entry name" value="HTH_ARAC"/>
    <property type="match status" value="1"/>
</dbReference>
<keyword evidence="2" id="KW-0804">Transcription</keyword>
<name>A0A5K7YM56_9BACT</name>
<dbReference type="Gene3D" id="1.10.10.60">
    <property type="entry name" value="Homeodomain-like"/>
    <property type="match status" value="2"/>
</dbReference>
<protein>
    <submittedName>
        <fullName evidence="4">AraC family transcriptional regulator</fullName>
    </submittedName>
</protein>
<dbReference type="InterPro" id="IPR050908">
    <property type="entry name" value="SmbC-like"/>
</dbReference>
<dbReference type="GO" id="GO:0043565">
    <property type="term" value="F:sequence-specific DNA binding"/>
    <property type="evidence" value="ECO:0007669"/>
    <property type="project" value="InterPro"/>
</dbReference>